<name>A0ABN9GW10_9NEOB</name>
<organism evidence="1 2">
    <name type="scientific">Staurois parvus</name>
    <dbReference type="NCBI Taxonomy" id="386267"/>
    <lineage>
        <taxon>Eukaryota</taxon>
        <taxon>Metazoa</taxon>
        <taxon>Chordata</taxon>
        <taxon>Craniata</taxon>
        <taxon>Vertebrata</taxon>
        <taxon>Euteleostomi</taxon>
        <taxon>Amphibia</taxon>
        <taxon>Batrachia</taxon>
        <taxon>Anura</taxon>
        <taxon>Neobatrachia</taxon>
        <taxon>Ranoidea</taxon>
        <taxon>Ranidae</taxon>
        <taxon>Staurois</taxon>
    </lineage>
</organism>
<accession>A0ABN9GW10</accession>
<comment type="caution">
    <text evidence="1">The sequence shown here is derived from an EMBL/GenBank/DDBJ whole genome shotgun (WGS) entry which is preliminary data.</text>
</comment>
<reference evidence="1" key="1">
    <citation type="submission" date="2023-05" db="EMBL/GenBank/DDBJ databases">
        <authorList>
            <person name="Stuckert A."/>
        </authorList>
    </citation>
    <scope>NUCLEOTIDE SEQUENCE</scope>
</reference>
<sequence length="49" mass="5440">SPGPGQRFPARTSNTDSGETLTSLLCIFSAQHRHTQQHVSLVKHTQHNM</sequence>
<protein>
    <submittedName>
        <fullName evidence="1">Uncharacterized protein</fullName>
    </submittedName>
</protein>
<proteinExistence type="predicted"/>
<evidence type="ECO:0000313" key="1">
    <source>
        <dbReference type="EMBL" id="CAI9613647.1"/>
    </source>
</evidence>
<evidence type="ECO:0000313" key="2">
    <source>
        <dbReference type="Proteomes" id="UP001162483"/>
    </source>
</evidence>
<dbReference type="Proteomes" id="UP001162483">
    <property type="component" value="Unassembled WGS sequence"/>
</dbReference>
<gene>
    <name evidence="1" type="ORF">SPARVUS_LOCUS14918483</name>
</gene>
<keyword evidence="2" id="KW-1185">Reference proteome</keyword>
<feature type="non-terminal residue" evidence="1">
    <location>
        <position position="1"/>
    </location>
</feature>
<dbReference type="EMBL" id="CATNWA010019513">
    <property type="protein sequence ID" value="CAI9613647.1"/>
    <property type="molecule type" value="Genomic_DNA"/>
</dbReference>